<evidence type="ECO:0000256" key="8">
    <source>
        <dbReference type="SAM" id="Phobius"/>
    </source>
</evidence>
<feature type="transmembrane region" description="Helical" evidence="8">
    <location>
        <begin position="196"/>
        <end position="216"/>
    </location>
</feature>
<comment type="subcellular location">
    <subcellularLocation>
        <location evidence="1">Membrane</location>
        <topology evidence="1">Multi-pass membrane protein</topology>
    </subcellularLocation>
</comment>
<dbReference type="SUPFAM" id="SSF81338">
    <property type="entry name" value="Aquaporin-like"/>
    <property type="match status" value="1"/>
</dbReference>
<keyword evidence="5 8" id="KW-1133">Transmembrane helix</keyword>
<dbReference type="PRINTS" id="PR00783">
    <property type="entry name" value="MINTRINSICP"/>
</dbReference>
<dbReference type="EMBL" id="CP023668">
    <property type="protein sequence ID" value="ATG97836.1"/>
    <property type="molecule type" value="Genomic_DNA"/>
</dbReference>
<feature type="transmembrane region" description="Helical" evidence="8">
    <location>
        <begin position="104"/>
        <end position="130"/>
    </location>
</feature>
<dbReference type="Proteomes" id="UP000232227">
    <property type="component" value="Chromosome"/>
</dbReference>
<comment type="similarity">
    <text evidence="2 7">Belongs to the MIP/aquaporin (TC 1.A.8) family.</text>
</comment>
<dbReference type="InterPro" id="IPR023271">
    <property type="entry name" value="Aquaporin-like"/>
</dbReference>
<reference evidence="9 10" key="1">
    <citation type="submission" date="2017-09" db="EMBL/GenBank/DDBJ databases">
        <title>SPAdes assembly of the Mesoplasma lactucae genome.</title>
        <authorList>
            <person name="Knight T.F."/>
            <person name="Rubinstein R."/>
            <person name="Citino T."/>
        </authorList>
    </citation>
    <scope>NUCLEOTIDE SEQUENCE [LARGE SCALE GENOMIC DNA]</scope>
    <source>
        <strain evidence="9 10">831-C4</strain>
    </source>
</reference>
<keyword evidence="10" id="KW-1185">Reference proteome</keyword>
<feature type="transmembrane region" description="Helical" evidence="8">
    <location>
        <begin position="158"/>
        <end position="184"/>
    </location>
</feature>
<dbReference type="KEGG" id="mlac:CP520_03615"/>
<dbReference type="PANTHER" id="PTHR43829:SF9">
    <property type="entry name" value="AQUAPORIN-9"/>
    <property type="match status" value="1"/>
</dbReference>
<keyword evidence="4 7" id="KW-0812">Transmembrane</keyword>
<evidence type="ECO:0000256" key="1">
    <source>
        <dbReference type="ARBA" id="ARBA00004141"/>
    </source>
</evidence>
<keyword evidence="3 7" id="KW-0813">Transport</keyword>
<feature type="transmembrane region" description="Helical" evidence="8">
    <location>
        <begin position="250"/>
        <end position="274"/>
    </location>
</feature>
<dbReference type="OrthoDB" id="9807293at2"/>
<evidence type="ECO:0000256" key="3">
    <source>
        <dbReference type="ARBA" id="ARBA00022448"/>
    </source>
</evidence>
<evidence type="ECO:0000313" key="9">
    <source>
        <dbReference type="EMBL" id="ATG97836.1"/>
    </source>
</evidence>
<dbReference type="PANTHER" id="PTHR43829">
    <property type="entry name" value="AQUAPORIN OR AQUAGLYCEROPORIN RELATED"/>
    <property type="match status" value="1"/>
</dbReference>
<feature type="transmembrane region" description="Helical" evidence="8">
    <location>
        <begin position="50"/>
        <end position="70"/>
    </location>
</feature>
<protein>
    <recommendedName>
        <fullName evidence="11">Aquaporin</fullName>
    </recommendedName>
</protein>
<proteinExistence type="inferred from homology"/>
<dbReference type="InterPro" id="IPR000425">
    <property type="entry name" value="MIP"/>
</dbReference>
<evidence type="ECO:0008006" key="11">
    <source>
        <dbReference type="Google" id="ProtNLM"/>
    </source>
</evidence>
<accession>A0A291ISZ8</accession>
<dbReference type="GO" id="GO:0015254">
    <property type="term" value="F:glycerol channel activity"/>
    <property type="evidence" value="ECO:0007669"/>
    <property type="project" value="TreeGrafter"/>
</dbReference>
<evidence type="ECO:0000256" key="4">
    <source>
        <dbReference type="ARBA" id="ARBA00022692"/>
    </source>
</evidence>
<feature type="transmembrane region" description="Helical" evidence="8">
    <location>
        <begin position="15"/>
        <end position="38"/>
    </location>
</feature>
<gene>
    <name evidence="9" type="ORF">CP520_03615</name>
</gene>
<evidence type="ECO:0000256" key="7">
    <source>
        <dbReference type="RuleBase" id="RU000477"/>
    </source>
</evidence>
<evidence type="ECO:0000256" key="2">
    <source>
        <dbReference type="ARBA" id="ARBA00006175"/>
    </source>
</evidence>
<keyword evidence="6 8" id="KW-0472">Membrane</keyword>
<dbReference type="GO" id="GO:0005886">
    <property type="term" value="C:plasma membrane"/>
    <property type="evidence" value="ECO:0007669"/>
    <property type="project" value="TreeGrafter"/>
</dbReference>
<dbReference type="Pfam" id="PF00230">
    <property type="entry name" value="MIP"/>
    <property type="match status" value="1"/>
</dbReference>
<evidence type="ECO:0000256" key="5">
    <source>
        <dbReference type="ARBA" id="ARBA00022989"/>
    </source>
</evidence>
<sequence>MTGTWSLEGVSGNSYIGWIFLSEMIGSFLLILIGNGVVACSNLTTSKGRSGGWTAVIFGWMIAVFLGALASQYSNAHMNFAVSLAVLIQSSVQETNVFAQGHEWLIIIYLLGQFTGMFIAQIIVDLVYWLQIEKSDPLDILAMHCTSPAQSARTKKTYFFNFFAEFVGTFVLVVGITAASFYLNKNGVAGKTHIEVSALASVGIAAVVVGAVGFGLGGPTGFAINPTRDLAPRVVHQIMPLPNKGTSDWAYSWVPIVGPILGACTAAALTLPLIN</sequence>
<organism evidence="9 10">
    <name type="scientific">Mesoplasma lactucae ATCC 49193</name>
    <dbReference type="NCBI Taxonomy" id="81460"/>
    <lineage>
        <taxon>Bacteria</taxon>
        <taxon>Bacillati</taxon>
        <taxon>Mycoplasmatota</taxon>
        <taxon>Mollicutes</taxon>
        <taxon>Entomoplasmatales</taxon>
        <taxon>Entomoplasmataceae</taxon>
        <taxon>Mesoplasma</taxon>
    </lineage>
</organism>
<dbReference type="AlphaFoldDB" id="A0A291ISZ8"/>
<dbReference type="InterPro" id="IPR050363">
    <property type="entry name" value="MIP/Aquaporin"/>
</dbReference>
<evidence type="ECO:0000256" key="6">
    <source>
        <dbReference type="ARBA" id="ARBA00023136"/>
    </source>
</evidence>
<name>A0A291ISZ8_9MOLU</name>
<evidence type="ECO:0000313" key="10">
    <source>
        <dbReference type="Proteomes" id="UP000232227"/>
    </source>
</evidence>
<dbReference type="Gene3D" id="1.20.1080.10">
    <property type="entry name" value="Glycerol uptake facilitator protein"/>
    <property type="match status" value="1"/>
</dbReference>